<keyword evidence="12 15" id="KW-0627">Porphyrin biosynthesis</keyword>
<evidence type="ECO:0000256" key="16">
    <source>
        <dbReference type="PIRSR" id="PIRSR000167-1"/>
    </source>
</evidence>
<gene>
    <name evidence="19" type="primary">hemN</name>
    <name evidence="19" type="ORF">OM075_03195</name>
</gene>
<keyword evidence="7 15" id="KW-0949">S-adenosyl-L-methionine</keyword>
<feature type="binding site" evidence="16">
    <location>
        <begin position="112"/>
        <end position="113"/>
    </location>
    <ligand>
        <name>S-adenosyl-L-methionine</name>
        <dbReference type="ChEBI" id="CHEBI:59789"/>
        <label>2</label>
    </ligand>
</feature>
<keyword evidence="8 15" id="KW-0479">Metal-binding</keyword>
<protein>
    <recommendedName>
        <fullName evidence="15">Coproporphyrinogen-III oxidase</fullName>
        <ecNumber evidence="15">1.3.98.3</ecNumber>
    </recommendedName>
</protein>
<evidence type="ECO:0000256" key="6">
    <source>
        <dbReference type="ARBA" id="ARBA00022490"/>
    </source>
</evidence>
<dbReference type="Gene3D" id="1.10.10.920">
    <property type="match status" value="1"/>
</dbReference>
<evidence type="ECO:0000256" key="17">
    <source>
        <dbReference type="PIRSR" id="PIRSR000167-2"/>
    </source>
</evidence>
<comment type="similarity">
    <text evidence="3 15">Belongs to the anaerobic coproporphyrinogen-III oxidase family.</text>
</comment>
<keyword evidence="10 15" id="KW-0408">Iron</keyword>
<feature type="binding site" evidence="17">
    <location>
        <position position="67"/>
    </location>
    <ligand>
        <name>[4Fe-4S] cluster</name>
        <dbReference type="ChEBI" id="CHEBI:49883"/>
        <note>4Fe-4S-S-AdoMet</note>
    </ligand>
</feature>
<dbReference type="PIRSF" id="PIRSF000167">
    <property type="entry name" value="HemN"/>
    <property type="match status" value="1"/>
</dbReference>
<dbReference type="SMART" id="SM00729">
    <property type="entry name" value="Elp3"/>
    <property type="match status" value="1"/>
</dbReference>
<dbReference type="AlphaFoldDB" id="A0AAE3M2C1"/>
<evidence type="ECO:0000256" key="2">
    <source>
        <dbReference type="ARBA" id="ARBA00004785"/>
    </source>
</evidence>
<evidence type="ECO:0000256" key="1">
    <source>
        <dbReference type="ARBA" id="ARBA00004496"/>
    </source>
</evidence>
<evidence type="ECO:0000256" key="9">
    <source>
        <dbReference type="ARBA" id="ARBA00023002"/>
    </source>
</evidence>
<dbReference type="EMBL" id="JAPDPJ010000003">
    <property type="protein sequence ID" value="MCW3785455.1"/>
    <property type="molecule type" value="Genomic_DNA"/>
</dbReference>
<dbReference type="SUPFAM" id="SSF102114">
    <property type="entry name" value="Radical SAM enzymes"/>
    <property type="match status" value="1"/>
</dbReference>
<evidence type="ECO:0000256" key="13">
    <source>
        <dbReference type="ARBA" id="ARBA00024295"/>
    </source>
</evidence>
<evidence type="ECO:0000256" key="15">
    <source>
        <dbReference type="PIRNR" id="PIRNR000167"/>
    </source>
</evidence>
<feature type="binding site" evidence="16">
    <location>
        <position position="243"/>
    </location>
    <ligand>
        <name>S-adenosyl-L-methionine</name>
        <dbReference type="ChEBI" id="CHEBI:59789"/>
        <label>2</label>
    </ligand>
</feature>
<feature type="binding site" evidence="16">
    <location>
        <position position="111"/>
    </location>
    <ligand>
        <name>S-adenosyl-L-methionine</name>
        <dbReference type="ChEBI" id="CHEBI:59789"/>
        <label>1</label>
    </ligand>
</feature>
<dbReference type="GO" id="GO:0005737">
    <property type="term" value="C:cytoplasm"/>
    <property type="evidence" value="ECO:0007669"/>
    <property type="project" value="UniProtKB-SubCell"/>
</dbReference>
<feature type="binding site" evidence="16">
    <location>
        <position position="330"/>
    </location>
    <ligand>
        <name>S-adenosyl-L-methionine</name>
        <dbReference type="ChEBI" id="CHEBI:59789"/>
        <label>1</label>
    </ligand>
</feature>
<dbReference type="InterPro" id="IPR023404">
    <property type="entry name" value="rSAM_horseshoe"/>
</dbReference>
<dbReference type="GO" id="GO:0004109">
    <property type="term" value="F:coproporphyrinogen oxidase activity"/>
    <property type="evidence" value="ECO:0007669"/>
    <property type="project" value="InterPro"/>
</dbReference>
<dbReference type="NCBIfam" id="TIGR00538">
    <property type="entry name" value="hemN"/>
    <property type="match status" value="1"/>
</dbReference>
<dbReference type="Proteomes" id="UP001209229">
    <property type="component" value="Unassembled WGS sequence"/>
</dbReference>
<evidence type="ECO:0000313" key="20">
    <source>
        <dbReference type="Proteomes" id="UP001209229"/>
    </source>
</evidence>
<evidence type="ECO:0000256" key="7">
    <source>
        <dbReference type="ARBA" id="ARBA00022691"/>
    </source>
</evidence>
<dbReference type="InterPro" id="IPR006638">
    <property type="entry name" value="Elp3/MiaA/NifB-like_rSAM"/>
</dbReference>
<dbReference type="PANTHER" id="PTHR13932">
    <property type="entry name" value="COPROPORPHYRINIGEN III OXIDASE"/>
    <property type="match status" value="1"/>
</dbReference>
<dbReference type="EC" id="1.3.98.3" evidence="15"/>
<dbReference type="Gene3D" id="3.80.30.20">
    <property type="entry name" value="tm_1862 like domain"/>
    <property type="match status" value="1"/>
</dbReference>
<evidence type="ECO:0000256" key="11">
    <source>
        <dbReference type="ARBA" id="ARBA00023014"/>
    </source>
</evidence>
<comment type="subcellular location">
    <subcellularLocation>
        <location evidence="1 15">Cytoplasm</location>
    </subcellularLocation>
</comment>
<evidence type="ECO:0000256" key="4">
    <source>
        <dbReference type="ARBA" id="ARBA00011245"/>
    </source>
</evidence>
<feature type="binding site" evidence="16">
    <location>
        <position position="144"/>
    </location>
    <ligand>
        <name>S-adenosyl-L-methionine</name>
        <dbReference type="ChEBI" id="CHEBI:59789"/>
        <label>1</label>
    </ligand>
</feature>
<keyword evidence="11 15" id="KW-0411">Iron-sulfur</keyword>
<dbReference type="InterPro" id="IPR007197">
    <property type="entry name" value="rSAM"/>
</dbReference>
<dbReference type="RefSeq" id="WP_301189027.1">
    <property type="nucleotide sequence ID" value="NZ_JAPDPJ010000003.1"/>
</dbReference>
<dbReference type="InterPro" id="IPR034505">
    <property type="entry name" value="Coproporphyrinogen-III_oxidase"/>
</dbReference>
<evidence type="ECO:0000256" key="8">
    <source>
        <dbReference type="ARBA" id="ARBA00022723"/>
    </source>
</evidence>
<dbReference type="GO" id="GO:0051989">
    <property type="term" value="F:coproporphyrinogen dehydrogenase activity"/>
    <property type="evidence" value="ECO:0007669"/>
    <property type="project" value="UniProtKB-EC"/>
</dbReference>
<accession>A0AAE3M2C1</accession>
<dbReference type="GO" id="GO:0006782">
    <property type="term" value="P:protoporphyrinogen IX biosynthetic process"/>
    <property type="evidence" value="ECO:0007669"/>
    <property type="project" value="TreeGrafter"/>
</dbReference>
<dbReference type="GO" id="GO:0051539">
    <property type="term" value="F:4 iron, 4 sulfur cluster binding"/>
    <property type="evidence" value="ECO:0007669"/>
    <property type="project" value="UniProtKB-KW"/>
</dbReference>
<keyword evidence="6 15" id="KW-0963">Cytoplasm</keyword>
<evidence type="ECO:0000313" key="19">
    <source>
        <dbReference type="EMBL" id="MCW3785455.1"/>
    </source>
</evidence>
<feature type="binding site" evidence="17">
    <location>
        <position position="60"/>
    </location>
    <ligand>
        <name>[4Fe-4S] cluster</name>
        <dbReference type="ChEBI" id="CHEBI:49883"/>
        <note>4Fe-4S-S-AdoMet</note>
    </ligand>
</feature>
<evidence type="ECO:0000256" key="10">
    <source>
        <dbReference type="ARBA" id="ARBA00023004"/>
    </source>
</evidence>
<keyword evidence="20" id="KW-1185">Reference proteome</keyword>
<keyword evidence="5 15" id="KW-0004">4Fe-4S</keyword>
<dbReference type="Pfam" id="PF04055">
    <property type="entry name" value="Radical_SAM"/>
    <property type="match status" value="1"/>
</dbReference>
<sequence>MKVTKELLDKYNIPVPRYTSYPPANYFTNDFTLDNYHELIELSNTDDPKLVAFYIHIPFCAQICYYCGCNALKMEKSDVVFQYVEAVKKEILMLSKRIDKSRKVSQIHYGGGTPNAIKSEYLKEINQTIFNEFDLIDEVEIAIECNPALLSYTYLDALIEAKFNRFSFGIQDFNNDVLTNVNRKPSALPVKELVEYVKEKNSKVAVNLDFIYGLPGQSLDSFKDTINKAIEIKPDRLVTFSYAHVPWLKENQKILEEKGLPTADEKMDMFMAAYDLLTTAGYISIGLDHYALPQDELCVALEQHQLHRNFQGYCTKKTTGQVYAVGISGISQLAGGYIQNTKELSSYTKSIADGAFPVEKGIVVTQEQKVIRMVINELMCNKVLVWNEIADIFKLTVNEVKAIVKYSEKAMNDFKADELIEFEDNQIRINELGSLFIRNIVAAFDPALKNNEKRYSKSL</sequence>
<organism evidence="19 20">
    <name type="scientific">Plebeiibacterium sediminum</name>
    <dbReference type="NCBI Taxonomy" id="2992112"/>
    <lineage>
        <taxon>Bacteria</taxon>
        <taxon>Pseudomonadati</taxon>
        <taxon>Bacteroidota</taxon>
        <taxon>Bacteroidia</taxon>
        <taxon>Marinilabiliales</taxon>
        <taxon>Marinilabiliaceae</taxon>
        <taxon>Plebeiibacterium</taxon>
    </lineage>
</organism>
<comment type="caution">
    <text evidence="19">The sequence shown here is derived from an EMBL/GenBank/DDBJ whole genome shotgun (WGS) entry which is preliminary data.</text>
</comment>
<dbReference type="PANTHER" id="PTHR13932:SF6">
    <property type="entry name" value="OXYGEN-INDEPENDENT COPROPORPHYRINOGEN III OXIDASE"/>
    <property type="match status" value="1"/>
</dbReference>
<dbReference type="InterPro" id="IPR004558">
    <property type="entry name" value="Coprogen_oxidase_HemN"/>
</dbReference>
<evidence type="ECO:0000256" key="12">
    <source>
        <dbReference type="ARBA" id="ARBA00023244"/>
    </source>
</evidence>
<comment type="subunit">
    <text evidence="4">Monomer.</text>
</comment>
<dbReference type="PROSITE" id="PS51918">
    <property type="entry name" value="RADICAL_SAM"/>
    <property type="match status" value="1"/>
</dbReference>
<proteinExistence type="inferred from homology"/>
<evidence type="ECO:0000256" key="5">
    <source>
        <dbReference type="ARBA" id="ARBA00022485"/>
    </source>
</evidence>
<dbReference type="InterPro" id="IPR058240">
    <property type="entry name" value="rSAM_sf"/>
</dbReference>
<comment type="pathway">
    <text evidence="2 15">Porphyrin-containing compound metabolism; protoporphyrin-IX biosynthesis; protoporphyrinogen-IX from coproporphyrinogen-III (AdoMet route): step 1/1.</text>
</comment>
<evidence type="ECO:0000256" key="14">
    <source>
        <dbReference type="ARBA" id="ARBA00048321"/>
    </source>
</evidence>
<feature type="binding site" evidence="17">
    <location>
        <position position="64"/>
    </location>
    <ligand>
        <name>[4Fe-4S] cluster</name>
        <dbReference type="ChEBI" id="CHEBI:49883"/>
        <note>4Fe-4S-S-AdoMet</note>
    </ligand>
</feature>
<dbReference type="SFLD" id="SFLDS00029">
    <property type="entry name" value="Radical_SAM"/>
    <property type="match status" value="1"/>
</dbReference>
<feature type="binding site" evidence="16">
    <location>
        <begin position="66"/>
        <end position="68"/>
    </location>
    <ligand>
        <name>S-adenosyl-L-methionine</name>
        <dbReference type="ChEBI" id="CHEBI:59789"/>
        <label>2</label>
    </ligand>
</feature>
<feature type="binding site" evidence="16">
    <location>
        <position position="171"/>
    </location>
    <ligand>
        <name>S-adenosyl-L-methionine</name>
        <dbReference type="ChEBI" id="CHEBI:59789"/>
        <label>2</label>
    </ligand>
</feature>
<comment type="function">
    <text evidence="13">Involved in the heme biosynthesis. Catalyzes the anaerobic oxidative decarboxylation of propionate groups of rings A and B of coproporphyrinogen III to yield the vinyl groups in protoporphyrinogen IX.</text>
</comment>
<comment type="cofactor">
    <cofactor evidence="15 17">
        <name>[4Fe-4S] cluster</name>
        <dbReference type="ChEBI" id="CHEBI:49883"/>
    </cofactor>
    <text evidence="15 17">Binds 1 [4Fe-4S] cluster. The cluster is coordinated with 3 cysteines and an exchangeable S-adenosyl-L-methionine.</text>
</comment>
<dbReference type="GO" id="GO:0046872">
    <property type="term" value="F:metal ion binding"/>
    <property type="evidence" value="ECO:0007669"/>
    <property type="project" value="UniProtKB-KW"/>
</dbReference>
<evidence type="ECO:0000259" key="18">
    <source>
        <dbReference type="PROSITE" id="PS51918"/>
    </source>
</evidence>
<comment type="catalytic activity">
    <reaction evidence="14 15">
        <text>coproporphyrinogen III + 2 S-adenosyl-L-methionine = protoporphyrinogen IX + 2 5'-deoxyadenosine + 2 L-methionine + 2 CO2</text>
        <dbReference type="Rhea" id="RHEA:15425"/>
        <dbReference type="ChEBI" id="CHEBI:16526"/>
        <dbReference type="ChEBI" id="CHEBI:17319"/>
        <dbReference type="ChEBI" id="CHEBI:57307"/>
        <dbReference type="ChEBI" id="CHEBI:57309"/>
        <dbReference type="ChEBI" id="CHEBI:57844"/>
        <dbReference type="ChEBI" id="CHEBI:59789"/>
        <dbReference type="EC" id="1.3.98.3"/>
    </reaction>
</comment>
<dbReference type="SFLD" id="SFLDG01065">
    <property type="entry name" value="anaerobic_coproporphyrinogen-I"/>
    <property type="match status" value="1"/>
</dbReference>
<name>A0AAE3M2C1_9BACT</name>
<feature type="binding site" evidence="16">
    <location>
        <position position="183"/>
    </location>
    <ligand>
        <name>S-adenosyl-L-methionine</name>
        <dbReference type="ChEBI" id="CHEBI:59789"/>
        <label>2</label>
    </ligand>
</feature>
<evidence type="ECO:0000256" key="3">
    <source>
        <dbReference type="ARBA" id="ARBA00005493"/>
    </source>
</evidence>
<keyword evidence="9 15" id="KW-0560">Oxidoreductase</keyword>
<reference evidence="19" key="1">
    <citation type="submission" date="2022-10" db="EMBL/GenBank/DDBJ databases">
        <authorList>
            <person name="Yu W.X."/>
        </authorList>
    </citation>
    <scope>NUCLEOTIDE SEQUENCE</scope>
    <source>
        <strain evidence="19">AAT</strain>
    </source>
</reference>
<feature type="domain" description="Radical SAM core" evidence="18">
    <location>
        <begin position="45"/>
        <end position="288"/>
    </location>
</feature>
<feature type="binding site" evidence="16">
    <location>
        <position position="209"/>
    </location>
    <ligand>
        <name>S-adenosyl-L-methionine</name>
        <dbReference type="ChEBI" id="CHEBI:59789"/>
        <label>2</label>
    </ligand>
</feature>
<feature type="binding site" evidence="16">
    <location>
        <position position="54"/>
    </location>
    <ligand>
        <name>S-adenosyl-L-methionine</name>
        <dbReference type="ChEBI" id="CHEBI:59789"/>
        <label>1</label>
    </ligand>
</feature>